<feature type="compositionally biased region" description="Basic and acidic residues" evidence="1">
    <location>
        <begin position="1"/>
        <end position="13"/>
    </location>
</feature>
<proteinExistence type="predicted"/>
<sequence>MGVEERSGEKDENSESDYSDDLKKETVGVHKMEEQHSTHVLEENSPLMVSQSVQGHESGDIEVHEIIQNGMLIDQMPNSIDSLPKEPHEKDSSSEFDPQVDLNSTLLGAEDLKDKPLILNSGDAQGLPNKKLSASAAPFNPSTSIGRAPPVAINIPLPSAPGGVPAVAPWPVNMTLHPGPATVIRPINPMSPPHHPYPYPSQPPTPNMIQPLPFIYPPYSQAVPTSTFPVTSSAFHPNHFSWQCNASPNVSEFIPTTVWPGCLAVEFSVLPPVVEPIADPLLEPKAQFENSESPSPPPILSVDIDNIGEANDEANLQASDRNDNVKELTGAGLENIKENGHSNPSEAEIYRNDSSQEKGPQENVTSSIDQQSNEEKTFSILLRGRRNRKQTLRMPMSLLSRPYGSQSFKVIYNRVVRGSESPKSTSSAAGEGCTTSAT</sequence>
<feature type="region of interest" description="Disordered" evidence="1">
    <location>
        <begin position="76"/>
        <end position="99"/>
    </location>
</feature>
<organism evidence="2">
    <name type="scientific">Populus davidiana</name>
    <dbReference type="NCBI Taxonomy" id="266767"/>
    <lineage>
        <taxon>Eukaryota</taxon>
        <taxon>Viridiplantae</taxon>
        <taxon>Streptophyta</taxon>
        <taxon>Embryophyta</taxon>
        <taxon>Tracheophyta</taxon>
        <taxon>Spermatophyta</taxon>
        <taxon>Magnoliopsida</taxon>
        <taxon>eudicotyledons</taxon>
        <taxon>Gunneridae</taxon>
        <taxon>Pentapetalae</taxon>
        <taxon>rosids</taxon>
        <taxon>fabids</taxon>
        <taxon>Malpighiales</taxon>
        <taxon>Salicaceae</taxon>
        <taxon>Saliceae</taxon>
        <taxon>Populus</taxon>
    </lineage>
</organism>
<protein>
    <submittedName>
        <fullName evidence="2">Uncharacterized protein</fullName>
    </submittedName>
</protein>
<dbReference type="EMBL" id="GILB01009496">
    <property type="protein sequence ID" value="NUU89829.1"/>
    <property type="molecule type" value="Transcribed_RNA"/>
</dbReference>
<feature type="region of interest" description="Disordered" evidence="1">
    <location>
        <begin position="333"/>
        <end position="377"/>
    </location>
</feature>
<name>A0A6M2F2R8_9ROSI</name>
<feature type="compositionally biased region" description="Basic and acidic residues" evidence="1">
    <location>
        <begin position="20"/>
        <end position="42"/>
    </location>
</feature>
<evidence type="ECO:0000256" key="1">
    <source>
        <dbReference type="SAM" id="MobiDB-lite"/>
    </source>
</evidence>
<feature type="region of interest" description="Disordered" evidence="1">
    <location>
        <begin position="1"/>
        <end position="43"/>
    </location>
</feature>
<feature type="compositionally biased region" description="Polar residues" evidence="1">
    <location>
        <begin position="421"/>
        <end position="438"/>
    </location>
</feature>
<evidence type="ECO:0000313" key="2">
    <source>
        <dbReference type="EMBL" id="NUU89829.1"/>
    </source>
</evidence>
<feature type="compositionally biased region" description="Polar residues" evidence="1">
    <location>
        <begin position="362"/>
        <end position="371"/>
    </location>
</feature>
<feature type="compositionally biased region" description="Basic and acidic residues" evidence="1">
    <location>
        <begin position="348"/>
        <end position="360"/>
    </location>
</feature>
<reference evidence="2" key="1">
    <citation type="submission" date="2020-03" db="EMBL/GenBank/DDBJ databases">
        <authorList>
            <person name="Zhang R."/>
        </authorList>
    </citation>
    <scope>NUCLEOTIDE SEQUENCE</scope>
</reference>
<accession>A0A6M2F2R8</accession>
<feature type="compositionally biased region" description="Basic and acidic residues" evidence="1">
    <location>
        <begin position="83"/>
        <end position="93"/>
    </location>
</feature>
<dbReference type="AlphaFoldDB" id="A0A6M2F2R8"/>
<feature type="region of interest" description="Disordered" evidence="1">
    <location>
        <begin position="417"/>
        <end position="438"/>
    </location>
</feature>